<dbReference type="PROSITE" id="PS52016">
    <property type="entry name" value="TONB_DEPENDENT_REC_3"/>
    <property type="match status" value="1"/>
</dbReference>
<keyword evidence="8 12" id="KW-0675">Receptor</keyword>
<dbReference type="Proteomes" id="UP000766336">
    <property type="component" value="Unassembled WGS sequence"/>
</dbReference>
<keyword evidence="13" id="KW-1185">Reference proteome</keyword>
<evidence type="ECO:0000256" key="10">
    <source>
        <dbReference type="PROSITE-ProRule" id="PRU01360"/>
    </source>
</evidence>
<dbReference type="InterPro" id="IPR036942">
    <property type="entry name" value="Beta-barrel_TonB_sf"/>
</dbReference>
<proteinExistence type="inferred from homology"/>
<comment type="caution">
    <text evidence="12">The sequence shown here is derived from an EMBL/GenBank/DDBJ whole genome shotgun (WGS) entry which is preliminary data.</text>
</comment>
<evidence type="ECO:0000256" key="4">
    <source>
        <dbReference type="ARBA" id="ARBA00022692"/>
    </source>
</evidence>
<evidence type="ECO:0000256" key="5">
    <source>
        <dbReference type="ARBA" id="ARBA00022729"/>
    </source>
</evidence>
<keyword evidence="3 10" id="KW-1134">Transmembrane beta strand</keyword>
<comment type="similarity">
    <text evidence="10">Belongs to the TonB-dependent receptor family.</text>
</comment>
<reference evidence="12 13" key="1">
    <citation type="submission" date="2021-05" db="EMBL/GenBank/DDBJ databases">
        <title>Roseococcus sp. XZZS9, whole genome shotgun sequencing project.</title>
        <authorList>
            <person name="Zhao G."/>
            <person name="Shen L."/>
        </authorList>
    </citation>
    <scope>NUCLEOTIDE SEQUENCE [LARGE SCALE GENOMIC DNA]</scope>
    <source>
        <strain evidence="12 13">XZZS9</strain>
    </source>
</reference>
<keyword evidence="5" id="KW-0732">Signal</keyword>
<organism evidence="12 13">
    <name type="scientific">Roseococcus pinisoli</name>
    <dbReference type="NCBI Taxonomy" id="2835040"/>
    <lineage>
        <taxon>Bacteria</taxon>
        <taxon>Pseudomonadati</taxon>
        <taxon>Pseudomonadota</taxon>
        <taxon>Alphaproteobacteria</taxon>
        <taxon>Acetobacterales</taxon>
        <taxon>Roseomonadaceae</taxon>
        <taxon>Roseococcus</taxon>
    </lineage>
</organism>
<dbReference type="InterPro" id="IPR000531">
    <property type="entry name" value="Beta-barrel_TonB"/>
</dbReference>
<keyword evidence="2 10" id="KW-0813">Transport</keyword>
<dbReference type="InterPro" id="IPR039426">
    <property type="entry name" value="TonB-dep_rcpt-like"/>
</dbReference>
<dbReference type="EMBL" id="JAHCDA010000001">
    <property type="protein sequence ID" value="MBS7809405.1"/>
    <property type="molecule type" value="Genomic_DNA"/>
</dbReference>
<keyword evidence="9 10" id="KW-0998">Cell outer membrane</keyword>
<dbReference type="Pfam" id="PF00593">
    <property type="entry name" value="TonB_dep_Rec_b-barrel"/>
    <property type="match status" value="1"/>
</dbReference>
<comment type="subcellular location">
    <subcellularLocation>
        <location evidence="1 10">Cell outer membrane</location>
        <topology evidence="1 10">Multi-pass membrane protein</topology>
    </subcellularLocation>
</comment>
<evidence type="ECO:0000256" key="8">
    <source>
        <dbReference type="ARBA" id="ARBA00023170"/>
    </source>
</evidence>
<dbReference type="SUPFAM" id="SSF56935">
    <property type="entry name" value="Porins"/>
    <property type="match status" value="1"/>
</dbReference>
<evidence type="ECO:0000256" key="6">
    <source>
        <dbReference type="ARBA" id="ARBA00023077"/>
    </source>
</evidence>
<evidence type="ECO:0000256" key="9">
    <source>
        <dbReference type="ARBA" id="ARBA00023237"/>
    </source>
</evidence>
<keyword evidence="7 10" id="KW-0472">Membrane</keyword>
<dbReference type="PANTHER" id="PTHR30069:SF29">
    <property type="entry name" value="HEMOGLOBIN AND HEMOGLOBIN-HAPTOGLOBIN-BINDING PROTEIN 1-RELATED"/>
    <property type="match status" value="1"/>
</dbReference>
<evidence type="ECO:0000256" key="3">
    <source>
        <dbReference type="ARBA" id="ARBA00022452"/>
    </source>
</evidence>
<evidence type="ECO:0000256" key="1">
    <source>
        <dbReference type="ARBA" id="ARBA00004571"/>
    </source>
</evidence>
<gene>
    <name evidence="12" type="ORF">KHU32_00560</name>
</gene>
<feature type="domain" description="TonB-dependent receptor-like beta-barrel" evidence="11">
    <location>
        <begin position="235"/>
        <end position="657"/>
    </location>
</feature>
<keyword evidence="6" id="KW-0798">TonB box</keyword>
<dbReference type="PANTHER" id="PTHR30069">
    <property type="entry name" value="TONB-DEPENDENT OUTER MEMBRANE RECEPTOR"/>
    <property type="match status" value="1"/>
</dbReference>
<evidence type="ECO:0000259" key="11">
    <source>
        <dbReference type="Pfam" id="PF00593"/>
    </source>
</evidence>
<dbReference type="Gene3D" id="2.40.170.20">
    <property type="entry name" value="TonB-dependent receptor, beta-barrel domain"/>
    <property type="match status" value="1"/>
</dbReference>
<evidence type="ECO:0000256" key="2">
    <source>
        <dbReference type="ARBA" id="ARBA00022448"/>
    </source>
</evidence>
<evidence type="ECO:0000313" key="12">
    <source>
        <dbReference type="EMBL" id="MBS7809405.1"/>
    </source>
</evidence>
<dbReference type="RefSeq" id="WP_213668111.1">
    <property type="nucleotide sequence ID" value="NZ_JAHCDA010000001.1"/>
</dbReference>
<accession>A0ABS5Q8X0</accession>
<evidence type="ECO:0000256" key="7">
    <source>
        <dbReference type="ARBA" id="ARBA00023136"/>
    </source>
</evidence>
<sequence>MRGLPLALVPCLAAAQEASPVIELDPIEVQSSRLDTARTGIAPSLGASVTRIDRDTIERLPQGGGASLNQVLLQAPGVVQEAQGDLHVRGDHRNLQYRINGVIIPEAISGFGQLFDARGLRAVELVTGALPAQFGYRTAGIVDIGLRSGAQDPGGSASLYGGSFGQFQPSLAYGGAVGPFEYYVTGSYLRSDRGFENPTSAPQAIHNSTEQVRGLVNMAWLLDDRTRLSFIGGTNQSRFQIPNVPGQAPQFTAFGQDSYDSASLRARQWQRSSFGLLAVQHSHGALDVQVSAFMRQTSISYVPDTVGEVILSGVGAETRKRNTSIGLQGDASWRLAEAHTLRAGFFVSGDVTRNIANSTVLPLDAQGATFDAPYTIRERGRIEGQLYGVYAQDEWRITDQLTLNFGGRFDVMNQQVNASQLSPRANLVWRPSDATTVSLGYARYFTPPPSELLTSPALYRYVGTTLAPEVLQASPARPERAHYFNLGLRHRIGENLTLGAEAYYRSVRDMQDLGQFGSAYIFSPYNYREGRVFGTELSAQWRRGALLAYGNLTLSRSEGRGLVSNQYFWSEAELAQVQKKFVRTDHDQLITGSAGVAYNVWEGGNISSTLLYGSGMRRGFANSQVVTPYVTVNLGLSQEFTIAGGGKWTARLDVLNLFDRSYQLRDGTGIGVGAPQYGMRRGIFAGLSRTL</sequence>
<keyword evidence="4 10" id="KW-0812">Transmembrane</keyword>
<protein>
    <submittedName>
        <fullName evidence="12">TonB-dependent receptor</fullName>
    </submittedName>
</protein>
<name>A0ABS5Q8X0_9PROT</name>
<evidence type="ECO:0000313" key="13">
    <source>
        <dbReference type="Proteomes" id="UP000766336"/>
    </source>
</evidence>